<keyword evidence="8" id="KW-0282">Flagellum</keyword>
<dbReference type="GO" id="GO:0071978">
    <property type="term" value="P:bacterial-type flagellum-dependent swarming motility"/>
    <property type="evidence" value="ECO:0007669"/>
    <property type="project" value="TreeGrafter"/>
</dbReference>
<dbReference type="InterPro" id="IPR019776">
    <property type="entry name" value="Flagellar_basal_body_rod_CS"/>
</dbReference>
<evidence type="ECO:0000313" key="8">
    <source>
        <dbReference type="EMBL" id="AJA34496.1"/>
    </source>
</evidence>
<evidence type="ECO:0000256" key="2">
    <source>
        <dbReference type="ARBA" id="ARBA00009677"/>
    </source>
</evidence>
<dbReference type="InterPro" id="IPR020013">
    <property type="entry name" value="Flagellar_FlgE/F/G"/>
</dbReference>
<dbReference type="NCBIfam" id="TIGR03506">
    <property type="entry name" value="FlgEFG_subfam"/>
    <property type="match status" value="2"/>
</dbReference>
<protein>
    <recommendedName>
        <fullName evidence="4">Flagellar hook protein FlgE</fullName>
    </recommendedName>
</protein>
<feature type="domain" description="Flagellar basal-body/hook protein C-terminal" evidence="6">
    <location>
        <begin position="245"/>
        <end position="289"/>
    </location>
</feature>
<dbReference type="STRING" id="1133569.FD21_GL000371"/>
<keyword evidence="8" id="KW-0969">Cilium</keyword>
<reference evidence="9 10" key="2">
    <citation type="journal article" date="2015" name="Genome Announc.">
        <title>Expanding the biotechnology potential of lactobacilli through comparative genomics of 213 strains and associated genera.</title>
        <authorList>
            <person name="Sun Z."/>
            <person name="Harris H.M."/>
            <person name="McCann A."/>
            <person name="Guo C."/>
            <person name="Argimon S."/>
            <person name="Zhang W."/>
            <person name="Yang X."/>
            <person name="Jeffery I.B."/>
            <person name="Cooney J.C."/>
            <person name="Kagawa T.F."/>
            <person name="Liu W."/>
            <person name="Song Y."/>
            <person name="Salvetti E."/>
            <person name="Wrobel A."/>
            <person name="Rasinkangas P."/>
            <person name="Parkhill J."/>
            <person name="Rea M.C."/>
            <person name="O'Sullivan O."/>
            <person name="Ritari J."/>
            <person name="Douillard F.P."/>
            <person name="Paul Ross R."/>
            <person name="Yang R."/>
            <person name="Briner A.E."/>
            <person name="Felis G.E."/>
            <person name="de Vos W.M."/>
            <person name="Barrangou R."/>
            <person name="Klaenhammer T.R."/>
            <person name="Caufield P.W."/>
            <person name="Cui Y."/>
            <person name="Zhang H."/>
            <person name="O'Toole P.W."/>
        </authorList>
    </citation>
    <scope>NUCLEOTIDE SEQUENCE [LARGE SCALE GENOMIC DNA]</scope>
    <source>
        <strain evidence="9 10">DSM 20605</strain>
    </source>
</reference>
<dbReference type="InterPro" id="IPR037925">
    <property type="entry name" value="FlgE/F/G-like"/>
</dbReference>
<dbReference type="GO" id="GO:0009425">
    <property type="term" value="C:bacterial-type flagellum basal body"/>
    <property type="evidence" value="ECO:0007669"/>
    <property type="project" value="UniProtKB-SubCell"/>
</dbReference>
<keyword evidence="8" id="KW-0966">Cell projection</keyword>
<dbReference type="InterPro" id="IPR010930">
    <property type="entry name" value="Flg_bb/hook_C_dom"/>
</dbReference>
<reference evidence="8" key="1">
    <citation type="journal article" date="2014" name="Appl. Environ. Microbiol.">
        <title>Detection and genomic characterization of motility in Lactobacillus curvatus: confirmation of motility in a species outside the Lactobacillus salivarius clade.</title>
        <authorList>
            <person name="Cousin F.J."/>
            <person name="Lynch S.M."/>
            <person name="Harris H.M."/>
            <person name="McCann A."/>
            <person name="Lynch D.B."/>
            <person name="Neville B.A."/>
            <person name="Irisawa T."/>
            <person name="Okada S."/>
            <person name="Endo A."/>
            <person name="O'Toole P.W."/>
        </authorList>
    </citation>
    <scope>NUCLEOTIDE SEQUENCE</scope>
    <source>
        <strain evidence="8">DSM 20605</strain>
    </source>
</reference>
<evidence type="ECO:0000256" key="4">
    <source>
        <dbReference type="RuleBase" id="RU362116"/>
    </source>
</evidence>
<dbReference type="GO" id="GO:0009424">
    <property type="term" value="C:bacterial-type flagellum hook"/>
    <property type="evidence" value="ECO:0007669"/>
    <property type="project" value="TreeGrafter"/>
</dbReference>
<evidence type="ECO:0000256" key="1">
    <source>
        <dbReference type="ARBA" id="ARBA00004117"/>
    </source>
</evidence>
<dbReference type="InterPro" id="IPR001444">
    <property type="entry name" value="Flag_bb_rod_N"/>
</dbReference>
<proteinExistence type="inferred from homology"/>
<dbReference type="InterPro" id="IPR053967">
    <property type="entry name" value="LlgE_F_G-like_D1"/>
</dbReference>
<evidence type="ECO:0000256" key="3">
    <source>
        <dbReference type="ARBA" id="ARBA00023143"/>
    </source>
</evidence>
<name>A0A0A7RGW8_9LACO</name>
<dbReference type="PROSITE" id="PS00588">
    <property type="entry name" value="FLAGELLA_BB_ROD"/>
    <property type="match status" value="1"/>
</dbReference>
<evidence type="ECO:0000313" key="10">
    <source>
        <dbReference type="Proteomes" id="UP000051576"/>
    </source>
</evidence>
<dbReference type="SUPFAM" id="SSF117143">
    <property type="entry name" value="Flagellar hook protein flgE"/>
    <property type="match status" value="1"/>
</dbReference>
<dbReference type="Pfam" id="PF06429">
    <property type="entry name" value="Flg_bbr_C"/>
    <property type="match status" value="1"/>
</dbReference>
<evidence type="ECO:0000313" key="9">
    <source>
        <dbReference type="EMBL" id="KRM82586.1"/>
    </source>
</evidence>
<accession>A0A0A7RGW8</accession>
<dbReference type="Pfam" id="PF22692">
    <property type="entry name" value="LlgE_F_G_D1"/>
    <property type="match status" value="1"/>
</dbReference>
<feature type="domain" description="Flagellar basal body rod protein N-terminal" evidence="5">
    <location>
        <begin position="5"/>
        <end position="35"/>
    </location>
</feature>
<dbReference type="Pfam" id="PF00460">
    <property type="entry name" value="Flg_bb_rod"/>
    <property type="match status" value="1"/>
</dbReference>
<evidence type="ECO:0000259" key="6">
    <source>
        <dbReference type="Pfam" id="PF06429"/>
    </source>
</evidence>
<dbReference type="Proteomes" id="UP000051576">
    <property type="component" value="Unassembled WGS sequence"/>
</dbReference>
<dbReference type="PANTHER" id="PTHR30435">
    <property type="entry name" value="FLAGELLAR PROTEIN"/>
    <property type="match status" value="1"/>
</dbReference>
<keyword evidence="3 4" id="KW-0975">Bacterial flagellum</keyword>
<evidence type="ECO:0000259" key="7">
    <source>
        <dbReference type="Pfam" id="PF22692"/>
    </source>
</evidence>
<dbReference type="AlphaFoldDB" id="A0A0A7RGW8"/>
<feature type="domain" description="Flagellar hook protein FlgE/F/G-like D1" evidence="7">
    <location>
        <begin position="96"/>
        <end position="190"/>
    </location>
</feature>
<dbReference type="eggNOG" id="COG4786">
    <property type="taxonomic scope" value="Bacteria"/>
</dbReference>
<comment type="function">
    <text evidence="4">A flexible structure which links the flagellar filament to the drive apparatus in the basal body.</text>
</comment>
<dbReference type="EMBL" id="AYYX01000134">
    <property type="protein sequence ID" value="KRM82586.1"/>
    <property type="molecule type" value="Genomic_DNA"/>
</dbReference>
<dbReference type="PATRIC" id="fig|1133569.4.peg.395"/>
<dbReference type="EMBL" id="KM886873">
    <property type="protein sequence ID" value="AJA34496.1"/>
    <property type="molecule type" value="Genomic_DNA"/>
</dbReference>
<comment type="subcellular location">
    <subcellularLocation>
        <location evidence="1 4">Bacterial flagellum basal body</location>
    </subcellularLocation>
</comment>
<dbReference type="PANTHER" id="PTHR30435:SF1">
    <property type="entry name" value="FLAGELLAR HOOK PROTEIN FLGE"/>
    <property type="match status" value="1"/>
</dbReference>
<organism evidence="8">
    <name type="scientific">Liquorilactobacillus vini DSM 20605</name>
    <dbReference type="NCBI Taxonomy" id="1133569"/>
    <lineage>
        <taxon>Bacteria</taxon>
        <taxon>Bacillati</taxon>
        <taxon>Bacillota</taxon>
        <taxon>Bacilli</taxon>
        <taxon>Lactobacillales</taxon>
        <taxon>Lactobacillaceae</taxon>
        <taxon>Liquorilactobacillus</taxon>
    </lineage>
</organism>
<keyword evidence="10" id="KW-1185">Reference proteome</keyword>
<evidence type="ECO:0000259" key="5">
    <source>
        <dbReference type="Pfam" id="PF00460"/>
    </source>
</evidence>
<dbReference type="GO" id="GO:0005829">
    <property type="term" value="C:cytosol"/>
    <property type="evidence" value="ECO:0007669"/>
    <property type="project" value="TreeGrafter"/>
</dbReference>
<dbReference type="OrthoDB" id="9804559at2"/>
<dbReference type="RefSeq" id="WP_010580547.1">
    <property type="nucleotide sequence ID" value="NZ_AHYZ01000084.1"/>
</dbReference>
<sequence length="292" mass="30356">MLRSLYSGVSGLKSFQTDLDVVANNIANVNTVGYKSSRVIFQDLVSQTLSNATAPSTTSGGINAEQIGLGTKVGSIDTDTSTGSPESTDSSLDFYINGNGYFAVQEGSGTDAKTYYTRVGAFERDSSGNLVTTSDGLKVLGWTETPTAYTGSNTVNTSGDPGTINVPDEVNGSEYSAGSLAIDENGTITATYGSTKYVLGQLAFATFNNPEGLQKVGGSDFEVSANSGAANYTTAGNNGVGTLISGELEMSNVDLSSEFTEMIIANRAYQANAKVITTSDDILQVLTNLKQS</sequence>
<comment type="similarity">
    <text evidence="2 4">Belongs to the flagella basal body rod proteins family.</text>
</comment>
<gene>
    <name evidence="8" type="primary">flgE</name>
    <name evidence="9" type="ORF">FD21_GL000371</name>
</gene>